<comment type="caution">
    <text evidence="2">The sequence shown here is derived from an EMBL/GenBank/DDBJ whole genome shotgun (WGS) entry which is preliminary data.</text>
</comment>
<evidence type="ECO:0000313" key="3">
    <source>
        <dbReference type="Proteomes" id="UP000094444"/>
    </source>
</evidence>
<evidence type="ECO:0000256" key="1">
    <source>
        <dbReference type="SAM" id="MobiDB-lite"/>
    </source>
</evidence>
<feature type="compositionally biased region" description="Polar residues" evidence="1">
    <location>
        <begin position="8"/>
        <end position="17"/>
    </location>
</feature>
<proteinExistence type="predicted"/>
<accession>A0A2P5HMZ7</accession>
<dbReference type="Proteomes" id="UP000094444">
    <property type="component" value="Unassembled WGS sequence"/>
</dbReference>
<dbReference type="AlphaFoldDB" id="A0A2P5HMZ7"/>
<evidence type="ECO:0000313" key="2">
    <source>
        <dbReference type="EMBL" id="POS71628.1"/>
    </source>
</evidence>
<keyword evidence="3" id="KW-1185">Reference proteome</keyword>
<organism evidence="2 3">
    <name type="scientific">Diaporthe helianthi</name>
    <dbReference type="NCBI Taxonomy" id="158607"/>
    <lineage>
        <taxon>Eukaryota</taxon>
        <taxon>Fungi</taxon>
        <taxon>Dikarya</taxon>
        <taxon>Ascomycota</taxon>
        <taxon>Pezizomycotina</taxon>
        <taxon>Sordariomycetes</taxon>
        <taxon>Sordariomycetidae</taxon>
        <taxon>Diaporthales</taxon>
        <taxon>Diaporthaceae</taxon>
        <taxon>Diaporthe</taxon>
    </lineage>
</organism>
<protein>
    <submittedName>
        <fullName evidence="2">Uncharacterized protein</fullName>
    </submittedName>
</protein>
<feature type="region of interest" description="Disordered" evidence="1">
    <location>
        <begin position="1"/>
        <end position="24"/>
    </location>
</feature>
<gene>
    <name evidence="2" type="ORF">DHEL01_v209980</name>
</gene>
<name>A0A2P5HMZ7_DIAHE</name>
<reference evidence="2" key="1">
    <citation type="submission" date="2017-09" db="EMBL/GenBank/DDBJ databases">
        <title>Polyketide synthases of a Diaporthe helianthi virulent isolate.</title>
        <authorList>
            <person name="Baroncelli R."/>
        </authorList>
    </citation>
    <scope>NUCLEOTIDE SEQUENCE [LARGE SCALE GENOMIC DNA]</scope>
    <source>
        <strain evidence="2">7/96</strain>
    </source>
</reference>
<dbReference type="InParanoid" id="A0A2P5HMZ7"/>
<sequence>MQVEPRNSHGSISQESQYGGGAATQHWATSQLHDDIATRSFSRRYFAGLPACQPSAWSGLLACLAHFAPRAMGRHSNQNPAIQCVQYLRLSWNDKSAAYAMGSSGGGKSWEVPRERSLIMLLDLTAGQGHKFDQLTPSTFMHAGMQRFPHHPPNHCWPSGLIAANDRFLLERRHEIPQLHGPVTR</sequence>
<dbReference type="OrthoDB" id="10494195at2759"/>
<dbReference type="EMBL" id="MAVT02001215">
    <property type="protein sequence ID" value="POS71628.1"/>
    <property type="molecule type" value="Genomic_DNA"/>
</dbReference>